<keyword evidence="3" id="KW-1185">Reference proteome</keyword>
<name>A0ABW8PAH6_9FLAO</name>
<accession>A0ABW8PAH6</accession>
<proteinExistence type="predicted"/>
<sequence>NAEKPFVLGTHYNGSETSGYHTPGNDLKVIKTRSGIETLTNDSQGSWKQSTPDGNYLYFDGQGNAVLNIPENLLINVGGNLNIQVGKNLMTSVTLDSIETTNGNKNVTVGIAYALSVTTNYLINIMGAFKKYVKGDIESHTDKEHKTVSLKELTVFSEEKMEHHSESEVQNNSAEKSNSH</sequence>
<evidence type="ECO:0000313" key="2">
    <source>
        <dbReference type="EMBL" id="MFK7001255.1"/>
    </source>
</evidence>
<feature type="region of interest" description="Disordered" evidence="1">
    <location>
        <begin position="158"/>
        <end position="180"/>
    </location>
</feature>
<dbReference type="SUPFAM" id="SSF69349">
    <property type="entry name" value="Phage fibre proteins"/>
    <property type="match status" value="1"/>
</dbReference>
<feature type="non-terminal residue" evidence="2">
    <location>
        <position position="1"/>
    </location>
</feature>
<organism evidence="2 3">
    <name type="scientific">Flavobacterium oreochromis</name>
    <dbReference type="NCBI Taxonomy" id="2906078"/>
    <lineage>
        <taxon>Bacteria</taxon>
        <taxon>Pseudomonadati</taxon>
        <taxon>Bacteroidota</taxon>
        <taxon>Flavobacteriia</taxon>
        <taxon>Flavobacteriales</taxon>
        <taxon>Flavobacteriaceae</taxon>
        <taxon>Flavobacterium</taxon>
    </lineage>
</organism>
<feature type="compositionally biased region" description="Polar residues" evidence="1">
    <location>
        <begin position="169"/>
        <end position="180"/>
    </location>
</feature>
<gene>
    <name evidence="2" type="ORF">V3I07_10150</name>
</gene>
<evidence type="ECO:0000256" key="1">
    <source>
        <dbReference type="SAM" id="MobiDB-lite"/>
    </source>
</evidence>
<comment type="caution">
    <text evidence="2">The sequence shown here is derived from an EMBL/GenBank/DDBJ whole genome shotgun (WGS) entry which is preliminary data.</text>
</comment>
<protein>
    <submittedName>
        <fullName evidence="2">Type IV secretion protein Rhs</fullName>
    </submittedName>
</protein>
<evidence type="ECO:0000313" key="3">
    <source>
        <dbReference type="Proteomes" id="UP001621706"/>
    </source>
</evidence>
<dbReference type="EMBL" id="JAZGZP010000014">
    <property type="protein sequence ID" value="MFK7001255.1"/>
    <property type="molecule type" value="Genomic_DNA"/>
</dbReference>
<feature type="compositionally biased region" description="Basic and acidic residues" evidence="1">
    <location>
        <begin position="158"/>
        <end position="167"/>
    </location>
</feature>
<reference evidence="2 3" key="1">
    <citation type="submission" date="2024-02" db="EMBL/GenBank/DDBJ databases">
        <title>Comparative Genomic Analysis of Flavobacterium Species Causing Columnaris Disease of Freshwater Fish in Thailand: Insights into Virulence and Resistance Mechanisms.</title>
        <authorList>
            <person name="Nguyen D."/>
            <person name="Chokmangmeepisarn P."/>
            <person name="Khianchaikhan K."/>
            <person name="Morishita M."/>
            <person name="Bunnoy A."/>
            <person name="Rodkhum C."/>
        </authorList>
    </citation>
    <scope>NUCLEOTIDE SEQUENCE [LARGE SCALE GENOMIC DNA]</scope>
    <source>
        <strain evidence="2 3">CNRT2201</strain>
    </source>
</reference>
<dbReference type="Proteomes" id="UP001621706">
    <property type="component" value="Unassembled WGS sequence"/>
</dbReference>